<dbReference type="Gramene" id="Pp3c1_22890V3.1">
    <property type="protein sequence ID" value="PAC:32970006.CDS.1"/>
    <property type="gene ID" value="Pp3c1_22890"/>
</dbReference>
<reference evidence="1 3" key="1">
    <citation type="journal article" date="2008" name="Science">
        <title>The Physcomitrella genome reveals evolutionary insights into the conquest of land by plants.</title>
        <authorList>
            <person name="Rensing S."/>
            <person name="Lang D."/>
            <person name="Zimmer A."/>
            <person name="Terry A."/>
            <person name="Salamov A."/>
            <person name="Shapiro H."/>
            <person name="Nishiyama T."/>
            <person name="Perroud P.-F."/>
            <person name="Lindquist E."/>
            <person name="Kamisugi Y."/>
            <person name="Tanahashi T."/>
            <person name="Sakakibara K."/>
            <person name="Fujita T."/>
            <person name="Oishi K."/>
            <person name="Shin-I T."/>
            <person name="Kuroki Y."/>
            <person name="Toyoda A."/>
            <person name="Suzuki Y."/>
            <person name="Hashimoto A."/>
            <person name="Yamaguchi K."/>
            <person name="Sugano A."/>
            <person name="Kohara Y."/>
            <person name="Fujiyama A."/>
            <person name="Anterola A."/>
            <person name="Aoki S."/>
            <person name="Ashton N."/>
            <person name="Barbazuk W.B."/>
            <person name="Barker E."/>
            <person name="Bennetzen J."/>
            <person name="Bezanilla M."/>
            <person name="Blankenship R."/>
            <person name="Cho S.H."/>
            <person name="Dutcher S."/>
            <person name="Estelle M."/>
            <person name="Fawcett J.A."/>
            <person name="Gundlach H."/>
            <person name="Hanada K."/>
            <person name="Heyl A."/>
            <person name="Hicks K.A."/>
            <person name="Hugh J."/>
            <person name="Lohr M."/>
            <person name="Mayer K."/>
            <person name="Melkozernov A."/>
            <person name="Murata T."/>
            <person name="Nelson D."/>
            <person name="Pils B."/>
            <person name="Prigge M."/>
            <person name="Reiss B."/>
            <person name="Renner T."/>
            <person name="Rombauts S."/>
            <person name="Rushton P."/>
            <person name="Sanderfoot A."/>
            <person name="Schween G."/>
            <person name="Shiu S.-H."/>
            <person name="Stueber K."/>
            <person name="Theodoulou F.L."/>
            <person name="Tu H."/>
            <person name="Van de Peer Y."/>
            <person name="Verrier P.J."/>
            <person name="Waters E."/>
            <person name="Wood A."/>
            <person name="Yang L."/>
            <person name="Cove D."/>
            <person name="Cuming A."/>
            <person name="Hasebe M."/>
            <person name="Lucas S."/>
            <person name="Mishler D.B."/>
            <person name="Reski R."/>
            <person name="Grigoriev I."/>
            <person name="Quatrano R.S."/>
            <person name="Boore J.L."/>
        </authorList>
    </citation>
    <scope>NUCLEOTIDE SEQUENCE [LARGE SCALE GENOMIC DNA]</scope>
    <source>
        <strain evidence="2 3">cv. Gransden 2004</strain>
    </source>
</reference>
<reference evidence="1 3" key="2">
    <citation type="journal article" date="2018" name="Plant J.">
        <title>The Physcomitrella patens chromosome-scale assembly reveals moss genome structure and evolution.</title>
        <authorList>
            <person name="Lang D."/>
            <person name="Ullrich K.K."/>
            <person name="Murat F."/>
            <person name="Fuchs J."/>
            <person name="Jenkins J."/>
            <person name="Haas F.B."/>
            <person name="Piednoel M."/>
            <person name="Gundlach H."/>
            <person name="Van Bel M."/>
            <person name="Meyberg R."/>
            <person name="Vives C."/>
            <person name="Morata J."/>
            <person name="Symeonidi A."/>
            <person name="Hiss M."/>
            <person name="Muchero W."/>
            <person name="Kamisugi Y."/>
            <person name="Saleh O."/>
            <person name="Blanc G."/>
            <person name="Decker E.L."/>
            <person name="van Gessel N."/>
            <person name="Grimwood J."/>
            <person name="Hayes R.D."/>
            <person name="Graham S.W."/>
            <person name="Gunter L.E."/>
            <person name="McDaniel S.F."/>
            <person name="Hoernstein S.N.W."/>
            <person name="Larsson A."/>
            <person name="Li F.W."/>
            <person name="Perroud P.F."/>
            <person name="Phillips J."/>
            <person name="Ranjan P."/>
            <person name="Rokshar D.S."/>
            <person name="Rothfels C.J."/>
            <person name="Schneider L."/>
            <person name="Shu S."/>
            <person name="Stevenson D.W."/>
            <person name="Thummler F."/>
            <person name="Tillich M."/>
            <person name="Villarreal Aguilar J.C."/>
            <person name="Widiez T."/>
            <person name="Wong G.K."/>
            <person name="Wymore A."/>
            <person name="Zhang Y."/>
            <person name="Zimmer A.D."/>
            <person name="Quatrano R.S."/>
            <person name="Mayer K.F.X."/>
            <person name="Goodstein D."/>
            <person name="Casacuberta J.M."/>
            <person name="Vandepoele K."/>
            <person name="Reski R."/>
            <person name="Cuming A.C."/>
            <person name="Tuskan G.A."/>
            <person name="Maumus F."/>
            <person name="Salse J."/>
            <person name="Schmutz J."/>
            <person name="Rensing S.A."/>
        </authorList>
    </citation>
    <scope>NUCLEOTIDE SEQUENCE [LARGE SCALE GENOMIC DNA]</scope>
    <source>
        <strain evidence="2 3">cv. Gransden 2004</strain>
    </source>
</reference>
<proteinExistence type="predicted"/>
<sequence length="134" mass="14967">MTVHTQRSIKLNGLTVVRSRKNAVARVRQEPRALLRRVLSIAQLVGDEFHKAYSGSRYPGVPFTTVVICVTSSCPMVLSFESPKSATLASSLFVSRMLVLFTSRWMIGGEHLSCRYSNPASDHEHKIACHWNHG</sequence>
<dbReference type="AlphaFoldDB" id="A0A2K1L9D2"/>
<evidence type="ECO:0000313" key="2">
    <source>
        <dbReference type="EnsemblPlants" id="PAC:32970006.CDS.1"/>
    </source>
</evidence>
<dbReference type="EnsemblPlants" id="Pp3c1_22890V3.1">
    <property type="protein sequence ID" value="PAC:32970006.CDS.1"/>
    <property type="gene ID" value="Pp3c1_22890"/>
</dbReference>
<dbReference type="InParanoid" id="A0A2K1L9D2"/>
<protein>
    <submittedName>
        <fullName evidence="1 2">Uncharacterized protein</fullName>
    </submittedName>
</protein>
<name>A0A2K1L9D2_PHYPA</name>
<evidence type="ECO:0000313" key="1">
    <source>
        <dbReference type="EMBL" id="PNR62611.1"/>
    </source>
</evidence>
<reference evidence="2" key="3">
    <citation type="submission" date="2020-12" db="UniProtKB">
        <authorList>
            <consortium name="EnsemblPlants"/>
        </authorList>
    </citation>
    <scope>IDENTIFICATION</scope>
</reference>
<accession>A0A2K1L9D2</accession>
<organism evidence="1">
    <name type="scientific">Physcomitrium patens</name>
    <name type="common">Spreading-leaved earth moss</name>
    <name type="synonym">Physcomitrella patens</name>
    <dbReference type="NCBI Taxonomy" id="3218"/>
    <lineage>
        <taxon>Eukaryota</taxon>
        <taxon>Viridiplantae</taxon>
        <taxon>Streptophyta</taxon>
        <taxon>Embryophyta</taxon>
        <taxon>Bryophyta</taxon>
        <taxon>Bryophytina</taxon>
        <taxon>Bryopsida</taxon>
        <taxon>Funariidae</taxon>
        <taxon>Funariales</taxon>
        <taxon>Funariaceae</taxon>
        <taxon>Physcomitrium</taxon>
    </lineage>
</organism>
<dbReference type="EMBL" id="ABEU02000001">
    <property type="protein sequence ID" value="PNR62611.1"/>
    <property type="molecule type" value="Genomic_DNA"/>
</dbReference>
<keyword evidence="3" id="KW-1185">Reference proteome</keyword>
<evidence type="ECO:0000313" key="3">
    <source>
        <dbReference type="Proteomes" id="UP000006727"/>
    </source>
</evidence>
<dbReference type="Proteomes" id="UP000006727">
    <property type="component" value="Chromosome 1"/>
</dbReference>
<gene>
    <name evidence="1" type="ORF">PHYPA_001035</name>
</gene>